<keyword evidence="2" id="KW-0132">Cell division</keyword>
<dbReference type="GO" id="GO:0019901">
    <property type="term" value="F:protein kinase binding"/>
    <property type="evidence" value="ECO:0007669"/>
    <property type="project" value="UniProtKB-UniRule"/>
</dbReference>
<comment type="similarity">
    <text evidence="1">Belongs to the cyclin family. Cyclin U/P subfamily.</text>
</comment>
<dbReference type="AlphaFoldDB" id="A0AAW1IPN1"/>
<sequence>MGNPITKSKNSDHHSQNGSSTSKNGSKLPEFLLNMASILERKIQTNEKMLRRSRTKERVTIYHGTRPPTLSIRQYLSRVFEYSNCSPSCFVVGYIYMEKFIQQSGCYVTTLNVHRILLACVLVAVKFLEDECFNNAYFAKIGGVSTAEINSLEIKLLLALNYRIYVSPDTFHHYCAMLASAAENEGPGPARTIMQLVWSEREPVKQRPSKTRR</sequence>
<evidence type="ECO:0000313" key="7">
    <source>
        <dbReference type="EMBL" id="KAK9691886.1"/>
    </source>
</evidence>
<feature type="region of interest" description="Disordered" evidence="6">
    <location>
        <begin position="1"/>
        <end position="27"/>
    </location>
</feature>
<gene>
    <name evidence="7" type="ORF">RND81_09G226500</name>
</gene>
<dbReference type="EMBL" id="JBDFQZ010000009">
    <property type="protein sequence ID" value="KAK9691886.1"/>
    <property type="molecule type" value="Genomic_DNA"/>
</dbReference>
<dbReference type="Pfam" id="PF08613">
    <property type="entry name" value="Cyclin"/>
    <property type="match status" value="1"/>
</dbReference>
<keyword evidence="8" id="KW-1185">Reference proteome</keyword>
<evidence type="ECO:0000256" key="4">
    <source>
        <dbReference type="ARBA" id="ARBA00023306"/>
    </source>
</evidence>
<comment type="caution">
    <text evidence="7">The sequence shown here is derived from an EMBL/GenBank/DDBJ whole genome shotgun (WGS) entry which is preliminary data.</text>
</comment>
<dbReference type="Gene3D" id="1.10.472.10">
    <property type="entry name" value="Cyclin-like"/>
    <property type="match status" value="1"/>
</dbReference>
<dbReference type="Proteomes" id="UP001443914">
    <property type="component" value="Unassembled WGS sequence"/>
</dbReference>
<keyword evidence="3 5" id="KW-0195">Cyclin</keyword>
<evidence type="ECO:0000256" key="5">
    <source>
        <dbReference type="PIRNR" id="PIRNR027110"/>
    </source>
</evidence>
<dbReference type="PIRSF" id="PIRSF027110">
    <property type="entry name" value="PREG"/>
    <property type="match status" value="1"/>
</dbReference>
<dbReference type="PANTHER" id="PTHR15615">
    <property type="match status" value="1"/>
</dbReference>
<dbReference type="InterPro" id="IPR036915">
    <property type="entry name" value="Cyclin-like_sf"/>
</dbReference>
<evidence type="ECO:0000256" key="2">
    <source>
        <dbReference type="ARBA" id="ARBA00022618"/>
    </source>
</evidence>
<evidence type="ECO:0000313" key="8">
    <source>
        <dbReference type="Proteomes" id="UP001443914"/>
    </source>
</evidence>
<name>A0AAW1IPN1_SAPOF</name>
<organism evidence="7 8">
    <name type="scientific">Saponaria officinalis</name>
    <name type="common">Common soapwort</name>
    <name type="synonym">Lychnis saponaria</name>
    <dbReference type="NCBI Taxonomy" id="3572"/>
    <lineage>
        <taxon>Eukaryota</taxon>
        <taxon>Viridiplantae</taxon>
        <taxon>Streptophyta</taxon>
        <taxon>Embryophyta</taxon>
        <taxon>Tracheophyta</taxon>
        <taxon>Spermatophyta</taxon>
        <taxon>Magnoliopsida</taxon>
        <taxon>eudicotyledons</taxon>
        <taxon>Gunneridae</taxon>
        <taxon>Pentapetalae</taxon>
        <taxon>Caryophyllales</taxon>
        <taxon>Caryophyllaceae</taxon>
        <taxon>Caryophylleae</taxon>
        <taxon>Saponaria</taxon>
    </lineage>
</organism>
<accession>A0AAW1IPN1</accession>
<dbReference type="SUPFAM" id="SSF47954">
    <property type="entry name" value="Cyclin-like"/>
    <property type="match status" value="1"/>
</dbReference>
<dbReference type="PANTHER" id="PTHR15615:SF108">
    <property type="entry name" value="PROTEIN CNPPD1"/>
    <property type="match status" value="1"/>
</dbReference>
<dbReference type="GO" id="GO:0051301">
    <property type="term" value="P:cell division"/>
    <property type="evidence" value="ECO:0007669"/>
    <property type="project" value="UniProtKB-UniRule"/>
</dbReference>
<evidence type="ECO:0000256" key="1">
    <source>
        <dbReference type="ARBA" id="ARBA00007215"/>
    </source>
</evidence>
<feature type="compositionally biased region" description="Polar residues" evidence="6">
    <location>
        <begin position="16"/>
        <end position="25"/>
    </location>
</feature>
<protein>
    <recommendedName>
        <fullName evidence="5">Cyclin</fullName>
    </recommendedName>
</protein>
<keyword evidence="4" id="KW-0131">Cell cycle</keyword>
<dbReference type="InterPro" id="IPR012389">
    <property type="entry name" value="Cyclin_P/U"/>
</dbReference>
<reference evidence="7" key="1">
    <citation type="submission" date="2024-03" db="EMBL/GenBank/DDBJ databases">
        <title>WGS assembly of Saponaria officinalis var. Norfolk2.</title>
        <authorList>
            <person name="Jenkins J."/>
            <person name="Shu S."/>
            <person name="Grimwood J."/>
            <person name="Barry K."/>
            <person name="Goodstein D."/>
            <person name="Schmutz J."/>
            <person name="Leebens-Mack J."/>
            <person name="Osbourn A."/>
        </authorList>
    </citation>
    <scope>NUCLEOTIDE SEQUENCE [LARGE SCALE GENOMIC DNA]</scope>
    <source>
        <strain evidence="7">JIC</strain>
    </source>
</reference>
<dbReference type="InterPro" id="IPR013922">
    <property type="entry name" value="Cyclin_PHO80-like"/>
</dbReference>
<evidence type="ECO:0000256" key="3">
    <source>
        <dbReference type="ARBA" id="ARBA00023127"/>
    </source>
</evidence>
<proteinExistence type="inferred from homology"/>
<evidence type="ECO:0000256" key="6">
    <source>
        <dbReference type="SAM" id="MobiDB-lite"/>
    </source>
</evidence>